<dbReference type="Gene3D" id="3.30.420.10">
    <property type="entry name" value="Ribonuclease H-like superfamily/Ribonuclease H"/>
    <property type="match status" value="1"/>
</dbReference>
<dbReference type="AlphaFoldDB" id="A0AAV4RU31"/>
<accession>A0AAV4RU31</accession>
<reference evidence="1 2" key="1">
    <citation type="submission" date="2021-06" db="EMBL/GenBank/DDBJ databases">
        <title>Caerostris extrusa draft genome.</title>
        <authorList>
            <person name="Kono N."/>
            <person name="Arakawa K."/>
        </authorList>
    </citation>
    <scope>NUCLEOTIDE SEQUENCE [LARGE SCALE GENOMIC DNA]</scope>
</reference>
<dbReference type="InterPro" id="IPR036397">
    <property type="entry name" value="RNaseH_sf"/>
</dbReference>
<evidence type="ECO:0008006" key="3">
    <source>
        <dbReference type="Google" id="ProtNLM"/>
    </source>
</evidence>
<comment type="caution">
    <text evidence="1">The sequence shown here is derived from an EMBL/GenBank/DDBJ whole genome shotgun (WGS) entry which is preliminary data.</text>
</comment>
<gene>
    <name evidence="1" type="primary">AVEN_166623_1</name>
    <name evidence="1" type="ORF">CEXT_294971</name>
</gene>
<dbReference type="EMBL" id="BPLR01008329">
    <property type="protein sequence ID" value="GIY23891.1"/>
    <property type="molecule type" value="Genomic_DNA"/>
</dbReference>
<dbReference type="Proteomes" id="UP001054945">
    <property type="component" value="Unassembled WGS sequence"/>
</dbReference>
<evidence type="ECO:0000313" key="2">
    <source>
        <dbReference type="Proteomes" id="UP001054945"/>
    </source>
</evidence>
<evidence type="ECO:0000313" key="1">
    <source>
        <dbReference type="EMBL" id="GIY23891.1"/>
    </source>
</evidence>
<keyword evidence="2" id="KW-1185">Reference proteome</keyword>
<dbReference type="GO" id="GO:0003676">
    <property type="term" value="F:nucleic acid binding"/>
    <property type="evidence" value="ECO:0007669"/>
    <property type="project" value="InterPro"/>
</dbReference>
<name>A0AAV4RU31_CAEEX</name>
<sequence>MLPSSQTPGQICWLWGNPLNNSIHVFEDKTSHSELCHYIKFMWTRAHVGTVGNETADAYAKMSTDKDTIDCRFALDRNFLNHLLLKYIMQQWQAYWTSSLKGREVFELCPAVNLKRLHGNFYLNQLITGHGALANHQKKVFQKDEVCSCGKAVEDRTHLILHCERWQDIRKKHFPKNFSQCSLLQLFAIKVLGQDWKQL</sequence>
<organism evidence="1 2">
    <name type="scientific">Caerostris extrusa</name>
    <name type="common">Bark spider</name>
    <name type="synonym">Caerostris bankana</name>
    <dbReference type="NCBI Taxonomy" id="172846"/>
    <lineage>
        <taxon>Eukaryota</taxon>
        <taxon>Metazoa</taxon>
        <taxon>Ecdysozoa</taxon>
        <taxon>Arthropoda</taxon>
        <taxon>Chelicerata</taxon>
        <taxon>Arachnida</taxon>
        <taxon>Araneae</taxon>
        <taxon>Araneomorphae</taxon>
        <taxon>Entelegynae</taxon>
        <taxon>Araneoidea</taxon>
        <taxon>Araneidae</taxon>
        <taxon>Caerostris</taxon>
    </lineage>
</organism>
<proteinExistence type="predicted"/>
<protein>
    <recommendedName>
        <fullName evidence="3">RNase H type-1 domain-containing protein</fullName>
    </recommendedName>
</protein>